<proteinExistence type="predicted"/>
<dbReference type="EMBL" id="JAAH01000186">
    <property type="protein sequence ID" value="KDE69328.1"/>
    <property type="molecule type" value="Genomic_DNA"/>
</dbReference>
<dbReference type="Proteomes" id="UP000027058">
    <property type="component" value="Unassembled WGS sequence"/>
</dbReference>
<keyword evidence="1" id="KW-0472">Membrane</keyword>
<comment type="caution">
    <text evidence="3">The sequence shown here is derived from an EMBL/GenBank/DDBJ whole genome shotgun (WGS) entry which is preliminary data.</text>
</comment>
<feature type="transmembrane region" description="Helical" evidence="1">
    <location>
        <begin position="291"/>
        <end position="309"/>
    </location>
</feature>
<accession>A0AB73C049</accession>
<evidence type="ECO:0000313" key="4">
    <source>
        <dbReference type="Proteomes" id="UP000027058"/>
    </source>
</evidence>
<feature type="transmembrane region" description="Helical" evidence="1">
    <location>
        <begin position="37"/>
        <end position="56"/>
    </location>
</feature>
<name>A0AB73C049_9FUSO</name>
<dbReference type="GO" id="GO:0016747">
    <property type="term" value="F:acyltransferase activity, transferring groups other than amino-acyl groups"/>
    <property type="evidence" value="ECO:0007669"/>
    <property type="project" value="InterPro"/>
</dbReference>
<dbReference type="InterPro" id="IPR002656">
    <property type="entry name" value="Acyl_transf_3_dom"/>
</dbReference>
<feature type="transmembrane region" description="Helical" evidence="1">
    <location>
        <begin position="264"/>
        <end position="285"/>
    </location>
</feature>
<dbReference type="Pfam" id="PF01757">
    <property type="entry name" value="Acyl_transf_3"/>
    <property type="match status" value="1"/>
</dbReference>
<evidence type="ECO:0000259" key="2">
    <source>
        <dbReference type="Pfam" id="PF01757"/>
    </source>
</evidence>
<dbReference type="RefSeq" id="WP_035907107.1">
    <property type="nucleotide sequence ID" value="NZ_JAAH01000186.1"/>
</dbReference>
<feature type="transmembrane region" description="Helical" evidence="1">
    <location>
        <begin position="76"/>
        <end position="93"/>
    </location>
</feature>
<keyword evidence="1" id="KW-1133">Transmembrane helix</keyword>
<evidence type="ECO:0000313" key="3">
    <source>
        <dbReference type="EMBL" id="KDE69328.1"/>
    </source>
</evidence>
<gene>
    <name evidence="3" type="ORF">FUSO8_11635</name>
</gene>
<feature type="transmembrane region" description="Helical" evidence="1">
    <location>
        <begin position="99"/>
        <end position="116"/>
    </location>
</feature>
<keyword evidence="1" id="KW-0812">Transmembrane</keyword>
<protein>
    <recommendedName>
        <fullName evidence="2">Acyltransferase 3 domain-containing protein</fullName>
    </recommendedName>
</protein>
<feature type="transmembrane region" description="Helical" evidence="1">
    <location>
        <begin position="123"/>
        <end position="143"/>
    </location>
</feature>
<organism evidence="3 4">
    <name type="scientific">Fusobacterium necrophorum DJ-2</name>
    <dbReference type="NCBI Taxonomy" id="1441737"/>
    <lineage>
        <taxon>Bacteria</taxon>
        <taxon>Fusobacteriati</taxon>
        <taxon>Fusobacteriota</taxon>
        <taxon>Fusobacteriia</taxon>
        <taxon>Fusobacteriales</taxon>
        <taxon>Fusobacteriaceae</taxon>
        <taxon>Fusobacterium</taxon>
    </lineage>
</organism>
<dbReference type="AlphaFoldDB" id="A0AB73C049"/>
<feature type="domain" description="Acyltransferase 3" evidence="2">
    <location>
        <begin position="11"/>
        <end position="308"/>
    </location>
</feature>
<feature type="transmembrane region" description="Helical" evidence="1">
    <location>
        <begin position="149"/>
        <end position="180"/>
    </location>
</feature>
<reference evidence="3 4" key="1">
    <citation type="submission" date="2014-01" db="EMBL/GenBank/DDBJ databases">
        <title>Comparative genomics of Fusobacterium necrophorum wild isolates.</title>
        <authorList>
            <person name="Kittichotirat W."/>
            <person name="Bumgarner R.E."/>
            <person name="Lawrence P."/>
        </authorList>
    </citation>
    <scope>NUCLEOTIDE SEQUENCE [LARGE SCALE GENOMIC DNA]</scope>
    <source>
        <strain evidence="3 4">DJ-2</strain>
    </source>
</reference>
<feature type="transmembrane region" description="Helical" evidence="1">
    <location>
        <begin position="192"/>
        <end position="214"/>
    </location>
</feature>
<sequence>MIREMNKNESYAISTIRVLAMLGIILCHFLQVNNNILAWWFNIGVQIFLSMSGFLLSRKGKPEGYIFLKQRMKKILLPLYIFIFIVILLRILYFNDINIFNILTYIFQIQGFFSKYKLYELSHLWYMSIIIFCYILYAYKYFGLFQKKYWIQLLIIMTVSPIIGIGNIISIFLFTFSYFISKKYKGNFSNKLILKLFIVSFSLFFLRIYIEYYLDIDQLYFTYISNLVVEISKVFIGYFIFLFSYKFFSIYYKKRNLIPVVRILSVYSYEIYIVHATFIMGPMAIYKISGTLFNIIYTLVIIFIGAWILNKISNKLLKNLI</sequence>
<evidence type="ECO:0000256" key="1">
    <source>
        <dbReference type="SAM" id="Phobius"/>
    </source>
</evidence>
<feature type="transmembrane region" description="Helical" evidence="1">
    <location>
        <begin position="12"/>
        <end position="31"/>
    </location>
</feature>